<gene>
    <name evidence="3" type="ORF">E3O10_16305</name>
</gene>
<dbReference type="PANTHER" id="PTHR35936:SF17">
    <property type="entry name" value="ARGININE-BINDING EXTRACELLULAR PROTEIN ARTP"/>
    <property type="match status" value="1"/>
</dbReference>
<dbReference type="RefSeq" id="WP_092112210.1">
    <property type="nucleotide sequence ID" value="NZ_FOCN01000022.1"/>
</dbReference>
<dbReference type="PANTHER" id="PTHR35936">
    <property type="entry name" value="MEMBRANE-BOUND LYTIC MUREIN TRANSGLYCOSYLASE F"/>
    <property type="match status" value="1"/>
</dbReference>
<dbReference type="CDD" id="cd13530">
    <property type="entry name" value="PBP2_peptides_like"/>
    <property type="match status" value="1"/>
</dbReference>
<proteinExistence type="predicted"/>
<dbReference type="STRING" id="1424661.SAMN05216281_12212"/>
<comment type="caution">
    <text evidence="3">The sequence shown here is derived from an EMBL/GenBank/DDBJ whole genome shotgun (WGS) entry which is preliminary data.</text>
</comment>
<evidence type="ECO:0000256" key="1">
    <source>
        <dbReference type="ARBA" id="ARBA00022729"/>
    </source>
</evidence>
<evidence type="ECO:0000313" key="4">
    <source>
        <dbReference type="Proteomes" id="UP000297654"/>
    </source>
</evidence>
<dbReference type="Proteomes" id="UP000297654">
    <property type="component" value="Unassembled WGS sequence"/>
</dbReference>
<protein>
    <submittedName>
        <fullName evidence="3">Amino acid ABC transporter substrate-binding protein</fullName>
    </submittedName>
</protein>
<keyword evidence="1" id="KW-0732">Signal</keyword>
<dbReference type="EMBL" id="SOFF01000046">
    <property type="protein sequence ID" value="TFB84360.1"/>
    <property type="molecule type" value="Genomic_DNA"/>
</dbReference>
<name>A0A1H8KWW3_9MICO</name>
<accession>A0A1H8KWW3</accession>
<dbReference type="PROSITE" id="PS51257">
    <property type="entry name" value="PROKAR_LIPOPROTEIN"/>
    <property type="match status" value="1"/>
</dbReference>
<dbReference type="SUPFAM" id="SSF53850">
    <property type="entry name" value="Periplasmic binding protein-like II"/>
    <property type="match status" value="1"/>
</dbReference>
<reference evidence="3 4" key="1">
    <citation type="submission" date="2019-03" db="EMBL/GenBank/DDBJ databases">
        <title>Genomics of glacier-inhabiting Cryobacterium strains.</title>
        <authorList>
            <person name="Liu Q."/>
            <person name="Xin Y.-H."/>
        </authorList>
    </citation>
    <scope>NUCLEOTIDE SEQUENCE [LARGE SCALE GENOMIC DNA]</scope>
    <source>
        <strain evidence="3 4">Hh15</strain>
    </source>
</reference>
<sequence>MNTSSRFAKRLKVLVPLALVGALALSGCSADASTGSNADAKKTITIATSNDAPFSFTDAATGELSGIDGEMILAIAEAKGWNVEVFVTDFNTLIPALMAKKADVIVDAMYITDARKKEINFTDTWYMQGEGLLVPAGSTVKNRDDVKGKVLGAQTGTVFTDLIGTLEGSETQFFDSQAALIAAVENGQIDAAFTDSAVLAYSLVQKPNPKIELVTPYTPYFPGQIGAGVRMEDTELLDDLNSGLADLKQTPQYLEILQKYGLGEDNVTE</sequence>
<organism evidence="3 4">
    <name type="scientific">Cryobacterium luteum</name>
    <dbReference type="NCBI Taxonomy" id="1424661"/>
    <lineage>
        <taxon>Bacteria</taxon>
        <taxon>Bacillati</taxon>
        <taxon>Actinomycetota</taxon>
        <taxon>Actinomycetes</taxon>
        <taxon>Micrococcales</taxon>
        <taxon>Microbacteriaceae</taxon>
        <taxon>Cryobacterium</taxon>
    </lineage>
</organism>
<evidence type="ECO:0000313" key="3">
    <source>
        <dbReference type="EMBL" id="TFB84360.1"/>
    </source>
</evidence>
<feature type="domain" description="Solute-binding protein family 3/N-terminal" evidence="2">
    <location>
        <begin position="43"/>
        <end position="264"/>
    </location>
</feature>
<dbReference type="Pfam" id="PF00497">
    <property type="entry name" value="SBP_bac_3"/>
    <property type="match status" value="1"/>
</dbReference>
<dbReference type="InterPro" id="IPR001638">
    <property type="entry name" value="Solute-binding_3/MltF_N"/>
</dbReference>
<dbReference type="SMART" id="SM00062">
    <property type="entry name" value="PBPb"/>
    <property type="match status" value="1"/>
</dbReference>
<dbReference type="Gene3D" id="3.40.190.10">
    <property type="entry name" value="Periplasmic binding protein-like II"/>
    <property type="match status" value="2"/>
</dbReference>
<dbReference type="AlphaFoldDB" id="A0A1H8KWW3"/>
<keyword evidence="4" id="KW-1185">Reference proteome</keyword>
<dbReference type="OrthoDB" id="8454826at2"/>
<evidence type="ECO:0000259" key="2">
    <source>
        <dbReference type="SMART" id="SM00062"/>
    </source>
</evidence>